<evidence type="ECO:0000313" key="1">
    <source>
        <dbReference type="EMBL" id="KAK4485304.1"/>
    </source>
</evidence>
<dbReference type="Proteomes" id="UP001291926">
    <property type="component" value="Unassembled WGS sequence"/>
</dbReference>
<dbReference type="Gene3D" id="3.10.20.90">
    <property type="entry name" value="Phosphatidylinositol 3-kinase Catalytic Subunit, Chain A, domain 1"/>
    <property type="match status" value="1"/>
</dbReference>
<sequence>MSTSIAMSYLTSVADPYVTLIVKGQVELSPNHVSGLSPIHVMNSNMVSEPRCAMDLISTVFLCDGRRLKGKKTPDEVELSPNHVSGLCPIRVMNSNMVSEPRCAMDLISTVFLFDGRRLQGKKTSDEVELGPNHVSGLSPIHVMNSNMVSEPRLKWVTSFRDGLLLVRMMGLQYLQTHFTQITKAWVVIIPPVNKGPECLYSCVGTSPTCRKFTRCAMDLISTVFLFDGRRLQGKKTPDEVMYSFSSLDIRVIIIFDYGCAMDLISTVFLFDGRRLQGKKTPDEVIYSFSSHDIRVIIIFDYGCAMDLISTVFLFDGRRLQGKKTPDEVELGPNHVSGLSPIHVMNSNMVSEPRCAMDLISTVFLFDGRRLQGKKTPDEVIYSFSSHDIRVIISFDYGCAMDLISTVFLFDGRRLQGKKTPDEVIYSFSSHDIRVIISFDYGCAMDLISTVFLFDGRRLQGKKTPDEVIYSFSSHDIRVIISFDYGCAMDLISTVFLFDGRRLQGKKTPDEVIYSFSSHDIRVIISFDYGCAVDLISTVFLFDGRRLQGKKTPDEVELGPNHVSGLSPIHVMNSNMVSEPRCAVDLISTVFLFDGRRLQGKKTPDEVELGPNHVSGLSPIHVMNSNMVSEPRCAVDLISTVFLFDGRRLQGKKTPDEVELGPNHVSGLSPIHVMNSNMVSEPRCAVDLISTVFLFDGRRLQGKKTPDEVELGPNHVSGLSPIHVMNSNMVSEPRCAVDLISTVFLFDGRRLQGKKTPDEVELGPNHVSGLSPIHVMNSNMVSEPRCAVDLISTVFLFDGRRLQGKKTPDEVELGPNHVSGLSPIHVMNSNMVSEPRCAVDLISTVFLFDGRRLQGKKTPDEVELGPNHVSGLSPIHVMNSNMVSEPRCAMDLISTVFLFDGRRLQGKKTPDEVIYSFSSHDIRVIISFDYGCAVDLISTVFLFDGRRLQGKKTPDEVELGPNHVSGLSPIHVMNSNMVSEPRCAVDLISTVFLFDGRRLKGKKTPDEEIEDGNEIDALLHQIEWTNA</sequence>
<proteinExistence type="predicted"/>
<dbReference type="PANTHER" id="PTHR10562">
    <property type="entry name" value="SMALL UBIQUITIN-RELATED MODIFIER"/>
    <property type="match status" value="1"/>
</dbReference>
<organism evidence="1 2">
    <name type="scientific">Penstemon davidsonii</name>
    <dbReference type="NCBI Taxonomy" id="160366"/>
    <lineage>
        <taxon>Eukaryota</taxon>
        <taxon>Viridiplantae</taxon>
        <taxon>Streptophyta</taxon>
        <taxon>Embryophyta</taxon>
        <taxon>Tracheophyta</taxon>
        <taxon>Spermatophyta</taxon>
        <taxon>Magnoliopsida</taxon>
        <taxon>eudicotyledons</taxon>
        <taxon>Gunneridae</taxon>
        <taxon>Pentapetalae</taxon>
        <taxon>asterids</taxon>
        <taxon>lamiids</taxon>
        <taxon>Lamiales</taxon>
        <taxon>Plantaginaceae</taxon>
        <taxon>Cheloneae</taxon>
        <taxon>Penstemon</taxon>
    </lineage>
</organism>
<evidence type="ECO:0000313" key="2">
    <source>
        <dbReference type="Proteomes" id="UP001291926"/>
    </source>
</evidence>
<gene>
    <name evidence="1" type="ORF">RD792_007939</name>
</gene>
<name>A0ABR0D7Q0_9LAMI</name>
<reference evidence="1 2" key="1">
    <citation type="journal article" date="2023" name="bioRxiv">
        <title>Genome report: Whole genome sequence and annotation of Penstemon davidsonii.</title>
        <authorList>
            <person name="Ostevik K.L."/>
            <person name="Alabady M."/>
            <person name="Zhang M."/>
            <person name="Rausher M.D."/>
        </authorList>
    </citation>
    <scope>NUCLEOTIDE SEQUENCE [LARGE SCALE GENOMIC DNA]</scope>
    <source>
        <strain evidence="1">DNT005</strain>
        <tissue evidence="1">Whole leaf</tissue>
    </source>
</reference>
<protein>
    <submittedName>
        <fullName evidence="1">Uncharacterized protein</fullName>
    </submittedName>
</protein>
<comment type="caution">
    <text evidence="1">The sequence shown here is derived from an EMBL/GenBank/DDBJ whole genome shotgun (WGS) entry which is preliminary data.</text>
</comment>
<keyword evidence="2" id="KW-1185">Reference proteome</keyword>
<accession>A0ABR0D7Q0</accession>
<dbReference type="EMBL" id="JAYDYQ010002533">
    <property type="protein sequence ID" value="KAK4485304.1"/>
    <property type="molecule type" value="Genomic_DNA"/>
</dbReference>